<proteinExistence type="predicted"/>
<evidence type="ECO:0000313" key="2">
    <source>
        <dbReference type="EMBL" id="RNF03504.1"/>
    </source>
</evidence>
<dbReference type="EMBL" id="MKGL01000193">
    <property type="protein sequence ID" value="RNF03504.1"/>
    <property type="molecule type" value="Genomic_DNA"/>
</dbReference>
<dbReference type="VEuPathDB" id="TriTrypDB:TRSC58_03338"/>
<keyword evidence="1" id="KW-0732">Signal</keyword>
<gene>
    <name evidence="2" type="ORF">TraAM80_05676</name>
</gene>
<protein>
    <submittedName>
        <fullName evidence="2">Uncharacterized protein</fullName>
    </submittedName>
</protein>
<keyword evidence="3" id="KW-1185">Reference proteome</keyword>
<feature type="chain" id="PRO_5019470203" evidence="1">
    <location>
        <begin position="19"/>
        <end position="128"/>
    </location>
</feature>
<organism evidence="2 3">
    <name type="scientific">Trypanosoma rangeli</name>
    <dbReference type="NCBI Taxonomy" id="5698"/>
    <lineage>
        <taxon>Eukaryota</taxon>
        <taxon>Discoba</taxon>
        <taxon>Euglenozoa</taxon>
        <taxon>Kinetoplastea</taxon>
        <taxon>Metakinetoplastina</taxon>
        <taxon>Trypanosomatida</taxon>
        <taxon>Trypanosomatidae</taxon>
        <taxon>Trypanosoma</taxon>
        <taxon>Herpetosoma</taxon>
    </lineage>
</organism>
<reference evidence="2 3" key="1">
    <citation type="journal article" date="2018" name="BMC Genomics">
        <title>Genomic comparison of Trypanosoma conorhini and Trypanosoma rangeli to Trypanosoma cruzi strains of high and low virulence.</title>
        <authorList>
            <person name="Bradwell K.R."/>
            <person name="Koparde V.N."/>
            <person name="Matveyev A.V."/>
            <person name="Serrano M.G."/>
            <person name="Alves J.M."/>
            <person name="Parikh H."/>
            <person name="Huang B."/>
            <person name="Lee V."/>
            <person name="Espinosa-Alvarez O."/>
            <person name="Ortiz P.A."/>
            <person name="Costa-Martins A.G."/>
            <person name="Teixeira M.M."/>
            <person name="Buck G.A."/>
        </authorList>
    </citation>
    <scope>NUCLEOTIDE SEQUENCE [LARGE SCALE GENOMIC DNA]</scope>
    <source>
        <strain evidence="2 3">AM80</strain>
    </source>
</reference>
<accession>A0A422NDC8</accession>
<dbReference type="AlphaFoldDB" id="A0A422NDC8"/>
<evidence type="ECO:0000256" key="1">
    <source>
        <dbReference type="SAM" id="SignalP"/>
    </source>
</evidence>
<dbReference type="GeneID" id="40329609"/>
<name>A0A422NDC8_TRYRA</name>
<dbReference type="Proteomes" id="UP000283634">
    <property type="component" value="Unassembled WGS sequence"/>
</dbReference>
<sequence length="128" mass="14016">MSDGLGLVLLFLREVAYSSPQGWTGVGVHFVGNLLRQGLDACRSLLVDELNWNQFGGGRGGSDRQRWYCLVTAKLAELLNRRGITLATRLDEECGASCSTEGGWMARAAAERGNNNNNRQRRQVDASS</sequence>
<dbReference type="RefSeq" id="XP_029237546.1">
    <property type="nucleotide sequence ID" value="XM_029382549.1"/>
</dbReference>
<comment type="caution">
    <text evidence="2">The sequence shown here is derived from an EMBL/GenBank/DDBJ whole genome shotgun (WGS) entry which is preliminary data.</text>
</comment>
<feature type="signal peptide" evidence="1">
    <location>
        <begin position="1"/>
        <end position="18"/>
    </location>
</feature>
<evidence type="ECO:0000313" key="3">
    <source>
        <dbReference type="Proteomes" id="UP000283634"/>
    </source>
</evidence>